<dbReference type="InterPro" id="IPR029055">
    <property type="entry name" value="Ntn_hydrolases_N"/>
</dbReference>
<keyword evidence="1" id="KW-0800">Toxin</keyword>
<evidence type="ECO:0000256" key="1">
    <source>
        <dbReference type="ARBA" id="ARBA00084097"/>
    </source>
</evidence>
<dbReference type="GO" id="GO:0036374">
    <property type="term" value="F:glutathione hydrolase activity"/>
    <property type="evidence" value="ECO:0007669"/>
    <property type="project" value="InterPro"/>
</dbReference>
<dbReference type="Pfam" id="PF01019">
    <property type="entry name" value="G_glu_transpept"/>
    <property type="match status" value="1"/>
</dbReference>
<feature type="binding site" evidence="3">
    <location>
        <position position="534"/>
    </location>
    <ligand>
        <name>L-glutamate</name>
        <dbReference type="ChEBI" id="CHEBI:29985"/>
    </ligand>
</feature>
<dbReference type="Gene3D" id="3.60.20.40">
    <property type="match status" value="1"/>
</dbReference>
<dbReference type="FunFam" id="3.60.20.40:FF:000001">
    <property type="entry name" value="Gamma-glutamyltranspeptidase 1"/>
    <property type="match status" value="1"/>
</dbReference>
<feature type="active site" description="Nucleophile" evidence="2">
    <location>
        <position position="441"/>
    </location>
</feature>
<keyword evidence="4" id="KW-0472">Membrane</keyword>
<reference evidence="5" key="1">
    <citation type="submission" date="2021-05" db="EMBL/GenBank/DDBJ databases">
        <authorList>
            <person name="Alioto T."/>
            <person name="Alioto T."/>
            <person name="Gomez Garrido J."/>
        </authorList>
    </citation>
    <scope>NUCLEOTIDE SEQUENCE</scope>
</reference>
<dbReference type="GO" id="GO:0005886">
    <property type="term" value="C:plasma membrane"/>
    <property type="evidence" value="ECO:0007669"/>
    <property type="project" value="TreeGrafter"/>
</dbReference>
<organism evidence="5">
    <name type="scientific">Cacopsylla melanoneura</name>
    <dbReference type="NCBI Taxonomy" id="428564"/>
    <lineage>
        <taxon>Eukaryota</taxon>
        <taxon>Metazoa</taxon>
        <taxon>Ecdysozoa</taxon>
        <taxon>Arthropoda</taxon>
        <taxon>Hexapoda</taxon>
        <taxon>Insecta</taxon>
        <taxon>Pterygota</taxon>
        <taxon>Neoptera</taxon>
        <taxon>Paraneoptera</taxon>
        <taxon>Hemiptera</taxon>
        <taxon>Sternorrhyncha</taxon>
        <taxon>Psylloidea</taxon>
        <taxon>Psyllidae</taxon>
        <taxon>Psyllinae</taxon>
        <taxon>Cacopsylla</taxon>
    </lineage>
</organism>
<feature type="binding site" evidence="3">
    <location>
        <position position="483"/>
    </location>
    <ligand>
        <name>L-glutamate</name>
        <dbReference type="ChEBI" id="CHEBI:29985"/>
    </ligand>
</feature>
<dbReference type="InterPro" id="IPR043137">
    <property type="entry name" value="GGT_ssub_C"/>
</dbReference>
<protein>
    <submittedName>
        <fullName evidence="5">Gamma-glutamyltranspeptidase 1</fullName>
    </submittedName>
</protein>
<dbReference type="FunFam" id="1.10.246.130:FF:000001">
    <property type="entry name" value="Gamma-glutamyltransferase 5 isoform 1"/>
    <property type="match status" value="1"/>
</dbReference>
<keyword evidence="1" id="KW-1199">Hemostasis impairing toxin</keyword>
<proteinExistence type="predicted"/>
<keyword evidence="1" id="KW-1202">Platelet aggregation activating toxin</keyword>
<sequence length="632" mass="69438">MSVVRKVRQLFIKTRVDSYDEFILISHDQRYLPKNPYKLSGKSKFLCRILIGTVVLVLGLLIGYIYWRFRSIDPLADEVTTNLPPSDSVQYEFSSAASVTNGVKCAQMATNILRKGGNAVDAAITALLCDGLSCPQSMGLGGGFLMTVYNRTQGKAYAINAREEAPRAATADMYHGNGKAAQTGALASGVPGELLGYWTIYQRFGGGVPWKDLFDEPIQMALTGIPVSPHLEKNIKLYTKYIDTSPMLRALFKDEKTNQGKKVGDTFTWPLLAKTLQIIANEGGNALHNGSLTEAFVKDIQDAGGIITVEDMKNYRVVVEEPITAKLNNGDTLYTSPLPGTGVLLSFMLQVLQYLIPAPSKLLWNQRFTEVMKYAYAYRGYLGDPNPDLQNNMTKSINAVVKKLQNPEFIQEIRSQISDTRTWQDFEHYNGKYEQSEDHGTANIVVYSAAGDAVVATSTVNLVFGSRFISPSTGIILNDEMDDFSSPNITNYFNIPPSPANFIQPSKRPLSSMCPTVVTDKDGNVKVAVGAAGGTKITTSVAQVIMANLWLNQTIKEAVDEARIHHQLYPMKYGYEYGVLRQIIEGMQKIGHVVTRLPNVFTSSITAISTYNTGGKVTGNADFRRPGGGDGF</sequence>
<dbReference type="InterPro" id="IPR043138">
    <property type="entry name" value="GGT_lsub"/>
</dbReference>
<accession>A0A8D8R7L1</accession>
<evidence type="ECO:0000256" key="4">
    <source>
        <dbReference type="SAM" id="Phobius"/>
    </source>
</evidence>
<dbReference type="PANTHER" id="PTHR11686">
    <property type="entry name" value="GAMMA GLUTAMYL TRANSPEPTIDASE"/>
    <property type="match status" value="1"/>
</dbReference>
<dbReference type="Gene3D" id="1.10.246.130">
    <property type="match status" value="1"/>
</dbReference>
<evidence type="ECO:0000256" key="3">
    <source>
        <dbReference type="PIRSR" id="PIRSR600101-2"/>
    </source>
</evidence>
<feature type="binding site" evidence="3">
    <location>
        <position position="162"/>
    </location>
    <ligand>
        <name>L-glutamate</name>
        <dbReference type="ChEBI" id="CHEBI:29985"/>
    </ligand>
</feature>
<dbReference type="InterPro" id="IPR000101">
    <property type="entry name" value="GGT_peptidase"/>
</dbReference>
<evidence type="ECO:0000256" key="2">
    <source>
        <dbReference type="PIRSR" id="PIRSR600101-1"/>
    </source>
</evidence>
<feature type="transmembrane region" description="Helical" evidence="4">
    <location>
        <begin position="45"/>
        <end position="67"/>
    </location>
</feature>
<dbReference type="SUPFAM" id="SSF56235">
    <property type="entry name" value="N-terminal nucleophile aminohydrolases (Ntn hydrolases)"/>
    <property type="match status" value="1"/>
</dbReference>
<dbReference type="PANTHER" id="PTHR11686:SF72">
    <property type="entry name" value="GAMMA-GLUTAMYL TRANSPEPTIDASE, ISOFORM A"/>
    <property type="match status" value="1"/>
</dbReference>
<dbReference type="AlphaFoldDB" id="A0A8D8R7L1"/>
<keyword evidence="4" id="KW-1133">Transmembrane helix</keyword>
<feature type="binding site" evidence="3">
    <location>
        <begin position="511"/>
        <end position="512"/>
    </location>
    <ligand>
        <name>L-glutamate</name>
        <dbReference type="ChEBI" id="CHEBI:29985"/>
    </ligand>
</feature>
<dbReference type="GO" id="GO:0006751">
    <property type="term" value="P:glutathione catabolic process"/>
    <property type="evidence" value="ECO:0007669"/>
    <property type="project" value="InterPro"/>
</dbReference>
<feature type="binding site" evidence="3">
    <location>
        <begin position="459"/>
        <end position="461"/>
    </location>
    <ligand>
        <name>L-glutamate</name>
        <dbReference type="ChEBI" id="CHEBI:29985"/>
    </ligand>
</feature>
<evidence type="ECO:0000313" key="5">
    <source>
        <dbReference type="EMBL" id="CAG6645983.1"/>
    </source>
</evidence>
<dbReference type="EMBL" id="HBUF01139339">
    <property type="protein sequence ID" value="CAG6645983.1"/>
    <property type="molecule type" value="Transcribed_RNA"/>
</dbReference>
<dbReference type="PRINTS" id="PR01210">
    <property type="entry name" value="GGTRANSPTASE"/>
</dbReference>
<keyword evidence="4" id="KW-0812">Transmembrane</keyword>
<name>A0A8D8R7L1_9HEMI</name>